<evidence type="ECO:0000256" key="1">
    <source>
        <dbReference type="SAM" id="MobiDB-lite"/>
    </source>
</evidence>
<gene>
    <name evidence="3" type="ORF">Hypma_005118</name>
</gene>
<proteinExistence type="predicted"/>
<protein>
    <recommendedName>
        <fullName evidence="2">DUF6699 domain-containing protein</fullName>
    </recommendedName>
</protein>
<comment type="caution">
    <text evidence="3">The sequence shown here is derived from an EMBL/GenBank/DDBJ whole genome shotgun (WGS) entry which is preliminary data.</text>
</comment>
<evidence type="ECO:0000259" key="2">
    <source>
        <dbReference type="Pfam" id="PF20415"/>
    </source>
</evidence>
<feature type="compositionally biased region" description="Low complexity" evidence="1">
    <location>
        <begin position="1"/>
        <end position="18"/>
    </location>
</feature>
<organism evidence="3 4">
    <name type="scientific">Hypsizygus marmoreus</name>
    <name type="common">White beech mushroom</name>
    <name type="synonym">Agaricus marmoreus</name>
    <dbReference type="NCBI Taxonomy" id="39966"/>
    <lineage>
        <taxon>Eukaryota</taxon>
        <taxon>Fungi</taxon>
        <taxon>Dikarya</taxon>
        <taxon>Basidiomycota</taxon>
        <taxon>Agaricomycotina</taxon>
        <taxon>Agaricomycetes</taxon>
        <taxon>Agaricomycetidae</taxon>
        <taxon>Agaricales</taxon>
        <taxon>Tricholomatineae</taxon>
        <taxon>Lyophyllaceae</taxon>
        <taxon>Hypsizygus</taxon>
    </lineage>
</organism>
<reference evidence="3" key="1">
    <citation type="submission" date="2018-04" db="EMBL/GenBank/DDBJ databases">
        <title>Whole genome sequencing of Hypsizygus marmoreus.</title>
        <authorList>
            <person name="Choi I.-G."/>
            <person name="Min B."/>
            <person name="Kim J.-G."/>
            <person name="Kim S."/>
            <person name="Oh Y.-L."/>
            <person name="Kong W.-S."/>
            <person name="Park H."/>
            <person name="Jeong J."/>
            <person name="Song E.-S."/>
        </authorList>
    </citation>
    <scope>NUCLEOTIDE SEQUENCE [LARGE SCALE GENOMIC DNA]</scope>
    <source>
        <strain evidence="3">51987-8</strain>
    </source>
</reference>
<sequence>MMNQLRSSRSQSYQNVSSTTMYTEASEGRYSVRWHQAGWENPAVPQGDQQRSLYLVPIPPENAEELEASMPPLWTRTEVSVPPSDTAPLVLTRCDEGPPPIDLHKSLYTCVGLPEVVDEPVVLNQALEFTTASYDERIIYAECPPIDASNHVCEPATYPSLQSMVVIYPTGRPLTVIPADKERNQVTVGDVLRAIDKEYFKTWTEWFGRDPNPEFDINGVPICLKPQSHKAQIHDVDKFPGGREARSVARPRRLPRLDKGGSEYEIGYGGYSSKRLVRAFVIKFE</sequence>
<accession>A0A369K574</accession>
<dbReference type="InParanoid" id="A0A369K574"/>
<feature type="domain" description="DUF6699" evidence="2">
    <location>
        <begin position="149"/>
        <end position="206"/>
    </location>
</feature>
<dbReference type="EMBL" id="LUEZ02000021">
    <property type="protein sequence ID" value="RDB26993.1"/>
    <property type="molecule type" value="Genomic_DNA"/>
</dbReference>
<evidence type="ECO:0000313" key="3">
    <source>
        <dbReference type="EMBL" id="RDB26993.1"/>
    </source>
</evidence>
<feature type="region of interest" description="Disordered" evidence="1">
    <location>
        <begin position="1"/>
        <end position="20"/>
    </location>
</feature>
<keyword evidence="4" id="KW-1185">Reference proteome</keyword>
<dbReference type="Pfam" id="PF20415">
    <property type="entry name" value="DUF6699"/>
    <property type="match status" value="1"/>
</dbReference>
<dbReference type="InterPro" id="IPR046522">
    <property type="entry name" value="DUF6699"/>
</dbReference>
<dbReference type="Proteomes" id="UP000076154">
    <property type="component" value="Unassembled WGS sequence"/>
</dbReference>
<evidence type="ECO:0000313" key="4">
    <source>
        <dbReference type="Proteomes" id="UP000076154"/>
    </source>
</evidence>
<name>A0A369K574_HYPMA</name>
<dbReference type="AlphaFoldDB" id="A0A369K574"/>